<dbReference type="AlphaFoldDB" id="A0A1G1WPC9"/>
<evidence type="ECO:0000313" key="2">
    <source>
        <dbReference type="Proteomes" id="UP000177821"/>
    </source>
</evidence>
<proteinExistence type="predicted"/>
<name>A0A1G1WPC9_9BACT</name>
<comment type="caution">
    <text evidence="1">The sequence shown here is derived from an EMBL/GenBank/DDBJ whole genome shotgun (WGS) entry which is preliminary data.</text>
</comment>
<reference evidence="1 2" key="1">
    <citation type="journal article" date="2016" name="Nat. Commun.">
        <title>Thousands of microbial genomes shed light on interconnected biogeochemical processes in an aquifer system.</title>
        <authorList>
            <person name="Anantharaman K."/>
            <person name="Brown C.T."/>
            <person name="Hug L.A."/>
            <person name="Sharon I."/>
            <person name="Castelle C.J."/>
            <person name="Probst A.J."/>
            <person name="Thomas B.C."/>
            <person name="Singh A."/>
            <person name="Wilkins M.J."/>
            <person name="Karaoz U."/>
            <person name="Brodie E.L."/>
            <person name="Williams K.H."/>
            <person name="Hubbard S.S."/>
            <person name="Banfield J.F."/>
        </authorList>
    </citation>
    <scope>NUCLEOTIDE SEQUENCE [LARGE SCALE GENOMIC DNA]</scope>
</reference>
<gene>
    <name evidence="1" type="ORF">A3J50_01465</name>
</gene>
<protein>
    <submittedName>
        <fullName evidence="1">Uncharacterized protein</fullName>
    </submittedName>
</protein>
<dbReference type="Proteomes" id="UP000177821">
    <property type="component" value="Unassembled WGS sequence"/>
</dbReference>
<organism evidence="1 2">
    <name type="scientific">Candidatus Woykebacteria bacterium RIFCSPHIGHO2_02_FULL_43_16b</name>
    <dbReference type="NCBI Taxonomy" id="1802601"/>
    <lineage>
        <taxon>Bacteria</taxon>
        <taxon>Candidatus Woykeibacteriota</taxon>
    </lineage>
</organism>
<accession>A0A1G1WPC9</accession>
<sequence length="75" mass="8307">MKTSVSGGTFRDFLITFEVEVKKDGDGEASSPEIETHQLRFQVTPNRDLSDFERLVLISYPGARNISHQPIGAVA</sequence>
<evidence type="ECO:0000313" key="1">
    <source>
        <dbReference type="EMBL" id="OGY29549.1"/>
    </source>
</evidence>
<dbReference type="EMBL" id="MHCX01000021">
    <property type="protein sequence ID" value="OGY29549.1"/>
    <property type="molecule type" value="Genomic_DNA"/>
</dbReference>